<comment type="caution">
    <text evidence="3">The sequence shown here is derived from an EMBL/GenBank/DDBJ whole genome shotgun (WGS) entry which is preliminary data.</text>
</comment>
<reference evidence="3" key="1">
    <citation type="submission" date="2020-11" db="EMBL/GenBank/DDBJ databases">
        <title>Nocardia NEAU-351.nov., a novel actinomycete isolated from the cow dung.</title>
        <authorList>
            <person name="Zhang X."/>
        </authorList>
    </citation>
    <scope>NUCLEOTIDE SEQUENCE</scope>
    <source>
        <strain evidence="3">NEAU-351</strain>
    </source>
</reference>
<organism evidence="3 4">
    <name type="scientific">Nocardia bovistercoris</name>
    <dbReference type="NCBI Taxonomy" id="2785916"/>
    <lineage>
        <taxon>Bacteria</taxon>
        <taxon>Bacillati</taxon>
        <taxon>Actinomycetota</taxon>
        <taxon>Actinomycetes</taxon>
        <taxon>Mycobacteriales</taxon>
        <taxon>Nocardiaceae</taxon>
        <taxon>Nocardia</taxon>
    </lineage>
</organism>
<dbReference type="PROSITE" id="PS51186">
    <property type="entry name" value="GNAT"/>
    <property type="match status" value="1"/>
</dbReference>
<proteinExistence type="predicted"/>
<dbReference type="GO" id="GO:0008080">
    <property type="term" value="F:N-acetyltransferase activity"/>
    <property type="evidence" value="ECO:0007669"/>
    <property type="project" value="InterPro"/>
</dbReference>
<dbReference type="PANTHER" id="PTHR13947">
    <property type="entry name" value="GNAT FAMILY N-ACETYLTRANSFERASE"/>
    <property type="match status" value="1"/>
</dbReference>
<keyword evidence="4" id="KW-1185">Reference proteome</keyword>
<dbReference type="InterPro" id="IPR016181">
    <property type="entry name" value="Acyl_CoA_acyltransferase"/>
</dbReference>
<dbReference type="AlphaFoldDB" id="A0A931IH39"/>
<dbReference type="EMBL" id="JADMLG010000011">
    <property type="protein sequence ID" value="MBH0779620.1"/>
    <property type="molecule type" value="Genomic_DNA"/>
</dbReference>
<accession>A0A931IH39</accession>
<sequence length="157" mass="16975">MRTLRADDWRLWRGLRLRALTESPASFGSVLADWSGPGDTEARWRARLTDVPFNVIVYRHGIAAGMVGGREAAEGVVELMSMWVAPFARGRGVADAAVGAVVDWADGRDVTLSVKAHNRPAIGLYRRHGFVDVGVSSDGRDERRMWRSAGGSGAVAG</sequence>
<dbReference type="Gene3D" id="3.40.630.30">
    <property type="match status" value="1"/>
</dbReference>
<dbReference type="Pfam" id="PF00583">
    <property type="entry name" value="Acetyltransf_1"/>
    <property type="match status" value="1"/>
</dbReference>
<dbReference type="PANTHER" id="PTHR13947:SF37">
    <property type="entry name" value="LD18367P"/>
    <property type="match status" value="1"/>
</dbReference>
<dbReference type="RefSeq" id="WP_198428904.1">
    <property type="nucleotide sequence ID" value="NZ_JADMLG010000011.1"/>
</dbReference>
<evidence type="ECO:0000313" key="3">
    <source>
        <dbReference type="EMBL" id="MBH0779620.1"/>
    </source>
</evidence>
<evidence type="ECO:0000259" key="2">
    <source>
        <dbReference type="PROSITE" id="PS51186"/>
    </source>
</evidence>
<evidence type="ECO:0000313" key="4">
    <source>
        <dbReference type="Proteomes" id="UP000655751"/>
    </source>
</evidence>
<dbReference type="InterPro" id="IPR050769">
    <property type="entry name" value="NAT_camello-type"/>
</dbReference>
<feature type="domain" description="N-acetyltransferase" evidence="2">
    <location>
        <begin position="1"/>
        <end position="150"/>
    </location>
</feature>
<name>A0A931IH39_9NOCA</name>
<gene>
    <name evidence="3" type="ORF">IT779_25445</name>
</gene>
<evidence type="ECO:0000256" key="1">
    <source>
        <dbReference type="ARBA" id="ARBA00022679"/>
    </source>
</evidence>
<dbReference type="InterPro" id="IPR000182">
    <property type="entry name" value="GNAT_dom"/>
</dbReference>
<keyword evidence="1" id="KW-0808">Transferase</keyword>
<dbReference type="SUPFAM" id="SSF55729">
    <property type="entry name" value="Acyl-CoA N-acyltransferases (Nat)"/>
    <property type="match status" value="1"/>
</dbReference>
<protein>
    <submittedName>
        <fullName evidence="3">GNAT family N-acetyltransferase</fullName>
    </submittedName>
</protein>
<dbReference type="Proteomes" id="UP000655751">
    <property type="component" value="Unassembled WGS sequence"/>
</dbReference>